<sequence length="162" mass="17713">MPSKANPDSFGFVFTETSRLLRTALERRIAAVGLDVTPAEARALVYVAAAEGSRQNVIAERMGVEPMTVCAYLDKLEKLGLVERNPDPKDRRAKNVTTTEAADRLIVAVREQSAALYEEIQSGLDEQARDIFFSAMKTVRGNLHSLLSDKPQPHAGGETVSI</sequence>
<dbReference type="InterPro" id="IPR039422">
    <property type="entry name" value="MarR/SlyA-like"/>
</dbReference>
<organism evidence="2 3">
    <name type="scientific">Rhizobium setariae</name>
    <dbReference type="NCBI Taxonomy" id="2801340"/>
    <lineage>
        <taxon>Bacteria</taxon>
        <taxon>Pseudomonadati</taxon>
        <taxon>Pseudomonadota</taxon>
        <taxon>Alphaproteobacteria</taxon>
        <taxon>Hyphomicrobiales</taxon>
        <taxon>Rhizobiaceae</taxon>
        <taxon>Rhizobium/Agrobacterium group</taxon>
        <taxon>Rhizobium</taxon>
    </lineage>
</organism>
<comment type="caution">
    <text evidence="2">The sequence shown here is derived from an EMBL/GenBank/DDBJ whole genome shotgun (WGS) entry which is preliminary data.</text>
</comment>
<evidence type="ECO:0000313" key="2">
    <source>
        <dbReference type="EMBL" id="MBL0374671.1"/>
    </source>
</evidence>
<keyword evidence="3" id="KW-1185">Reference proteome</keyword>
<dbReference type="Proteomes" id="UP000633219">
    <property type="component" value="Unassembled WGS sequence"/>
</dbReference>
<dbReference type="InterPro" id="IPR036390">
    <property type="entry name" value="WH_DNA-bd_sf"/>
</dbReference>
<dbReference type="SMART" id="SM00347">
    <property type="entry name" value="HTH_MARR"/>
    <property type="match status" value="1"/>
</dbReference>
<reference evidence="2" key="1">
    <citation type="submission" date="2021-01" db="EMBL/GenBank/DDBJ databases">
        <title>Rhizobium sp. strain KVB221 16S ribosomal RNA gene Genome sequencing and assembly.</title>
        <authorList>
            <person name="Kang M."/>
        </authorList>
    </citation>
    <scope>NUCLEOTIDE SEQUENCE</scope>
    <source>
        <strain evidence="2">KVB221</strain>
    </source>
</reference>
<name>A0A936YVP3_9HYPH</name>
<dbReference type="EMBL" id="JAEQNC010000015">
    <property type="protein sequence ID" value="MBL0374671.1"/>
    <property type="molecule type" value="Genomic_DNA"/>
</dbReference>
<evidence type="ECO:0000313" key="3">
    <source>
        <dbReference type="Proteomes" id="UP000633219"/>
    </source>
</evidence>
<proteinExistence type="predicted"/>
<dbReference type="InterPro" id="IPR000835">
    <property type="entry name" value="HTH_MarR-typ"/>
</dbReference>
<evidence type="ECO:0000259" key="1">
    <source>
        <dbReference type="PROSITE" id="PS50995"/>
    </source>
</evidence>
<dbReference type="Pfam" id="PF12802">
    <property type="entry name" value="MarR_2"/>
    <property type="match status" value="1"/>
</dbReference>
<dbReference type="InterPro" id="IPR036388">
    <property type="entry name" value="WH-like_DNA-bd_sf"/>
</dbReference>
<dbReference type="GO" id="GO:0006950">
    <property type="term" value="P:response to stress"/>
    <property type="evidence" value="ECO:0007669"/>
    <property type="project" value="TreeGrafter"/>
</dbReference>
<dbReference type="GO" id="GO:0003700">
    <property type="term" value="F:DNA-binding transcription factor activity"/>
    <property type="evidence" value="ECO:0007669"/>
    <property type="project" value="InterPro"/>
</dbReference>
<dbReference type="PANTHER" id="PTHR33164">
    <property type="entry name" value="TRANSCRIPTIONAL REGULATOR, MARR FAMILY"/>
    <property type="match status" value="1"/>
</dbReference>
<protein>
    <submittedName>
        <fullName evidence="2">Winged helix-turn-helix transcriptional regulator</fullName>
    </submittedName>
</protein>
<dbReference type="Gene3D" id="1.10.10.10">
    <property type="entry name" value="Winged helix-like DNA-binding domain superfamily/Winged helix DNA-binding domain"/>
    <property type="match status" value="1"/>
</dbReference>
<feature type="domain" description="HTH marR-type" evidence="1">
    <location>
        <begin position="7"/>
        <end position="141"/>
    </location>
</feature>
<gene>
    <name evidence="2" type="ORF">JJB09_21900</name>
</gene>
<dbReference type="SUPFAM" id="SSF46785">
    <property type="entry name" value="Winged helix' DNA-binding domain"/>
    <property type="match status" value="1"/>
</dbReference>
<accession>A0A936YVP3</accession>
<dbReference type="AlphaFoldDB" id="A0A936YVP3"/>
<dbReference type="PRINTS" id="PR00598">
    <property type="entry name" value="HTHMARR"/>
</dbReference>
<dbReference type="RefSeq" id="WP_201663222.1">
    <property type="nucleotide sequence ID" value="NZ_JAEQNC010000015.1"/>
</dbReference>
<dbReference type="PANTHER" id="PTHR33164:SF43">
    <property type="entry name" value="HTH-TYPE TRANSCRIPTIONAL REPRESSOR YETL"/>
    <property type="match status" value="1"/>
</dbReference>
<dbReference type="PROSITE" id="PS50995">
    <property type="entry name" value="HTH_MARR_2"/>
    <property type="match status" value="1"/>
</dbReference>